<evidence type="ECO:0000313" key="1">
    <source>
        <dbReference type="EMBL" id="EON70315.1"/>
    </source>
</evidence>
<dbReference type="PATRIC" id="fig|1285586.5.peg.4585"/>
<reference evidence="1 2" key="1">
    <citation type="submission" date="2013-04" db="EMBL/GenBank/DDBJ databases">
        <title>Draft genome of the heavy metal tolerant bacterium Lysinibacillus sphaericus strain OT4b.31.</title>
        <authorList>
            <person name="Pena-Montenegro T.D."/>
            <person name="Dussan J."/>
        </authorList>
    </citation>
    <scope>NUCLEOTIDE SEQUENCE [LARGE SCALE GENOMIC DNA]</scope>
    <source>
        <strain evidence="1 2">OT4b.31</strain>
    </source>
</reference>
<evidence type="ECO:0000313" key="2">
    <source>
        <dbReference type="Proteomes" id="UP000013911"/>
    </source>
</evidence>
<dbReference type="EMBL" id="AQPX01000037">
    <property type="protein sequence ID" value="EON70315.1"/>
    <property type="molecule type" value="Genomic_DNA"/>
</dbReference>
<sequence length="103" mass="11371">MAYTGEIAYQTLAPSLQEHLEGLKTPLVNDLTIGDVDKGATAESVKGLNTKTNNHIGNKEVHIQSGERSEWNKTVLKYSDEFLTGAINFDNLAWGYIYQIGNV</sequence>
<accession>R7Z806</accession>
<gene>
    <name evidence="1" type="ORF">H131_21997</name>
</gene>
<comment type="caution">
    <text evidence="1">The sequence shown here is derived from an EMBL/GenBank/DDBJ whole genome shotgun (WGS) entry which is preliminary data.</text>
</comment>
<name>R7Z806_LYSSH</name>
<organism evidence="1 2">
    <name type="scientific">Lysinibacillus sphaericus OT4b.31</name>
    <dbReference type="NCBI Taxonomy" id="1285586"/>
    <lineage>
        <taxon>Bacteria</taxon>
        <taxon>Bacillati</taxon>
        <taxon>Bacillota</taxon>
        <taxon>Bacilli</taxon>
        <taxon>Bacillales</taxon>
        <taxon>Bacillaceae</taxon>
        <taxon>Lysinibacillus</taxon>
    </lineage>
</organism>
<dbReference type="Proteomes" id="UP000013911">
    <property type="component" value="Unassembled WGS sequence"/>
</dbReference>
<protein>
    <submittedName>
        <fullName evidence="1">Uncharacterized protein</fullName>
    </submittedName>
</protein>
<dbReference type="AlphaFoldDB" id="R7Z806"/>
<dbReference type="HOGENOM" id="CLU_2260337_0_0_9"/>
<proteinExistence type="predicted"/>
<dbReference type="RefSeq" id="WP_010861296.1">
    <property type="nucleotide sequence ID" value="NZ_KB933412.1"/>
</dbReference>